<evidence type="ECO:0000256" key="1">
    <source>
        <dbReference type="ARBA" id="ARBA00023125"/>
    </source>
</evidence>
<organism evidence="6 7">
    <name type="scientific">Lactococcus nasutitermitis</name>
    <dbReference type="NCBI Taxonomy" id="1652957"/>
    <lineage>
        <taxon>Bacteria</taxon>
        <taxon>Bacillati</taxon>
        <taxon>Bacillota</taxon>
        <taxon>Bacilli</taxon>
        <taxon>Lactobacillales</taxon>
        <taxon>Streptococcaceae</taxon>
        <taxon>Lactococcus</taxon>
    </lineage>
</organism>
<dbReference type="Gene3D" id="1.10.443.10">
    <property type="entry name" value="Intergrase catalytic core"/>
    <property type="match status" value="1"/>
</dbReference>
<keyword evidence="2" id="KW-0233">DNA recombination</keyword>
<feature type="domain" description="Core-binding (CB)" evidence="5">
    <location>
        <begin position="1"/>
        <end position="75"/>
    </location>
</feature>
<dbReference type="SUPFAM" id="SSF56349">
    <property type="entry name" value="DNA breaking-rejoining enzymes"/>
    <property type="match status" value="1"/>
</dbReference>
<keyword evidence="7" id="KW-1185">Reference proteome</keyword>
<feature type="domain" description="Tyr recombinase" evidence="4">
    <location>
        <begin position="90"/>
        <end position="238"/>
    </location>
</feature>
<name>A0ABV9JGQ7_9LACT</name>
<evidence type="ECO:0000256" key="2">
    <source>
        <dbReference type="ARBA" id="ARBA00023172"/>
    </source>
</evidence>
<proteinExistence type="predicted"/>
<evidence type="ECO:0000259" key="4">
    <source>
        <dbReference type="PROSITE" id="PS51898"/>
    </source>
</evidence>
<dbReference type="InterPro" id="IPR002104">
    <property type="entry name" value="Integrase_catalytic"/>
</dbReference>
<dbReference type="RefSeq" id="WP_213535935.1">
    <property type="nucleotide sequence ID" value="NZ_BOVQ01000005.1"/>
</dbReference>
<dbReference type="PROSITE" id="PS51900">
    <property type="entry name" value="CB"/>
    <property type="match status" value="1"/>
</dbReference>
<evidence type="ECO:0000259" key="5">
    <source>
        <dbReference type="PROSITE" id="PS51900"/>
    </source>
</evidence>
<comment type="caution">
    <text evidence="6">The sequence shown here is derived from an EMBL/GenBank/DDBJ whole genome shotgun (WGS) entry which is preliminary data.</text>
</comment>
<evidence type="ECO:0000256" key="3">
    <source>
        <dbReference type="PROSITE-ProRule" id="PRU01248"/>
    </source>
</evidence>
<evidence type="ECO:0000313" key="7">
    <source>
        <dbReference type="Proteomes" id="UP001595987"/>
    </source>
</evidence>
<dbReference type="Proteomes" id="UP001595987">
    <property type="component" value="Unassembled WGS sequence"/>
</dbReference>
<gene>
    <name evidence="6" type="primary">xerD</name>
    <name evidence="6" type="ORF">ACFO26_06725</name>
</gene>
<dbReference type="EMBL" id="JBHSGD010000005">
    <property type="protein sequence ID" value="MFC4652600.1"/>
    <property type="molecule type" value="Genomic_DNA"/>
</dbReference>
<dbReference type="InterPro" id="IPR013762">
    <property type="entry name" value="Integrase-like_cat_sf"/>
</dbReference>
<evidence type="ECO:0000313" key="6">
    <source>
        <dbReference type="EMBL" id="MFC4652600.1"/>
    </source>
</evidence>
<dbReference type="InterPro" id="IPR010998">
    <property type="entry name" value="Integrase_recombinase_N"/>
</dbReference>
<sequence length="238" mass="28145">MTLPNEIDGFLASKNFSANTKSNYKYDLTQLLDFFAGKILNETTLELYKNSLNNRSIAAQKRKISSCNHYLSYLYQQKKIEHFYKLIPEKTRAKVEPELTTTRMKEFPEFYAPLQSPGQFLALIILEFGLNFSEIQQLKWENFDWKFKILTIEKRGIKRVLPIREKFSLRVKNITNANEVFNKSRQFLYIELKKFTSATSKEIREQYILRQIRSGKTIYEVAKLLGLSTIVTLEKYYK</sequence>
<dbReference type="NCBIfam" id="NF002685">
    <property type="entry name" value="PRK02436.1"/>
    <property type="match status" value="1"/>
</dbReference>
<dbReference type="PROSITE" id="PS51898">
    <property type="entry name" value="TYR_RECOMBINASE"/>
    <property type="match status" value="1"/>
</dbReference>
<accession>A0ABV9JGQ7</accession>
<dbReference type="Gene3D" id="1.10.150.130">
    <property type="match status" value="1"/>
</dbReference>
<keyword evidence="1 3" id="KW-0238">DNA-binding</keyword>
<reference evidence="7" key="1">
    <citation type="journal article" date="2019" name="Int. J. Syst. Evol. Microbiol.">
        <title>The Global Catalogue of Microorganisms (GCM) 10K type strain sequencing project: providing services to taxonomists for standard genome sequencing and annotation.</title>
        <authorList>
            <consortium name="The Broad Institute Genomics Platform"/>
            <consortium name="The Broad Institute Genome Sequencing Center for Infectious Disease"/>
            <person name="Wu L."/>
            <person name="Ma J."/>
        </authorList>
    </citation>
    <scope>NUCLEOTIDE SEQUENCE [LARGE SCALE GENOMIC DNA]</scope>
    <source>
        <strain evidence="7">CCUG 63287</strain>
    </source>
</reference>
<dbReference type="InterPro" id="IPR011010">
    <property type="entry name" value="DNA_brk_join_enz"/>
</dbReference>
<protein>
    <submittedName>
        <fullName evidence="6">Site-specific tyrosine recombinase XerD</fullName>
    </submittedName>
</protein>
<dbReference type="InterPro" id="IPR044068">
    <property type="entry name" value="CB"/>
</dbReference>